<feature type="transmembrane region" description="Helical" evidence="1">
    <location>
        <begin position="88"/>
        <end position="105"/>
    </location>
</feature>
<accession>A0A5B9W8D7</accession>
<dbReference type="KEGG" id="agv:OJF2_49060"/>
<reference evidence="2 3" key="1">
    <citation type="submission" date="2019-08" db="EMBL/GenBank/DDBJ databases">
        <title>Deep-cultivation of Planctomycetes and their phenomic and genomic characterization uncovers novel biology.</title>
        <authorList>
            <person name="Wiegand S."/>
            <person name="Jogler M."/>
            <person name="Boedeker C."/>
            <person name="Pinto D."/>
            <person name="Vollmers J."/>
            <person name="Rivas-Marin E."/>
            <person name="Kohn T."/>
            <person name="Peeters S.H."/>
            <person name="Heuer A."/>
            <person name="Rast P."/>
            <person name="Oberbeckmann S."/>
            <person name="Bunk B."/>
            <person name="Jeske O."/>
            <person name="Meyerdierks A."/>
            <person name="Storesund J.E."/>
            <person name="Kallscheuer N."/>
            <person name="Luecker S."/>
            <person name="Lage O.M."/>
            <person name="Pohl T."/>
            <person name="Merkel B.J."/>
            <person name="Hornburger P."/>
            <person name="Mueller R.-W."/>
            <person name="Bruemmer F."/>
            <person name="Labrenz M."/>
            <person name="Spormann A.M."/>
            <person name="Op den Camp H."/>
            <person name="Overmann J."/>
            <person name="Amann R."/>
            <person name="Jetten M.S.M."/>
            <person name="Mascher T."/>
            <person name="Medema M.H."/>
            <person name="Devos D.P."/>
            <person name="Kaster A.-K."/>
            <person name="Ovreas L."/>
            <person name="Rohde M."/>
            <person name="Galperin M.Y."/>
            <person name="Jogler C."/>
        </authorList>
    </citation>
    <scope>NUCLEOTIDE SEQUENCE [LARGE SCALE GENOMIC DNA]</scope>
    <source>
        <strain evidence="2 3">OJF2</strain>
    </source>
</reference>
<protein>
    <submittedName>
        <fullName evidence="2">Uncharacterized protein</fullName>
    </submittedName>
</protein>
<dbReference type="RefSeq" id="WP_148596038.1">
    <property type="nucleotide sequence ID" value="NZ_CP042997.1"/>
</dbReference>
<keyword evidence="1" id="KW-0472">Membrane</keyword>
<dbReference type="AlphaFoldDB" id="A0A5B9W8D7"/>
<feature type="transmembrane region" description="Helical" evidence="1">
    <location>
        <begin position="20"/>
        <end position="39"/>
    </location>
</feature>
<gene>
    <name evidence="2" type="ORF">OJF2_49060</name>
</gene>
<evidence type="ECO:0000313" key="2">
    <source>
        <dbReference type="EMBL" id="QEH36345.1"/>
    </source>
</evidence>
<dbReference type="Proteomes" id="UP000324233">
    <property type="component" value="Chromosome"/>
</dbReference>
<feature type="transmembrane region" description="Helical" evidence="1">
    <location>
        <begin position="159"/>
        <end position="178"/>
    </location>
</feature>
<feature type="transmembrane region" description="Helical" evidence="1">
    <location>
        <begin position="198"/>
        <end position="219"/>
    </location>
</feature>
<dbReference type="EMBL" id="CP042997">
    <property type="protein sequence ID" value="QEH36345.1"/>
    <property type="molecule type" value="Genomic_DNA"/>
</dbReference>
<evidence type="ECO:0000256" key="1">
    <source>
        <dbReference type="SAM" id="Phobius"/>
    </source>
</evidence>
<proteinExistence type="predicted"/>
<evidence type="ECO:0000313" key="3">
    <source>
        <dbReference type="Proteomes" id="UP000324233"/>
    </source>
</evidence>
<dbReference type="OrthoDB" id="275253at2"/>
<name>A0A5B9W8D7_9BACT</name>
<feature type="transmembrane region" description="Helical" evidence="1">
    <location>
        <begin position="59"/>
        <end position="76"/>
    </location>
</feature>
<sequence>MIDVEREPLRKTYQLCRISFFFLSLCLVPACLHSILNMAGLLGDPRLLFWLAATPIDDWVGTITVWSSLIGTMLLWGRWGQKGWQRRVALLLVMCLADLVLWFMERGAAQVHGRLGWFPQNLGRALGWAEFALLAGLMGDYLVHLGVERADESARSIRSLAATGAVVWMLHFCESTNWNGGWPLQGRMPGRQGILLYLGWNMIWTICLIQVSALAVAALRHSSRVLGEMEKEDMQDDPFAMTPDSTRHDFYASMPTHGADPF</sequence>
<keyword evidence="3" id="KW-1185">Reference proteome</keyword>
<keyword evidence="1" id="KW-0812">Transmembrane</keyword>
<feature type="transmembrane region" description="Helical" evidence="1">
    <location>
        <begin position="125"/>
        <end position="147"/>
    </location>
</feature>
<keyword evidence="1" id="KW-1133">Transmembrane helix</keyword>
<organism evidence="2 3">
    <name type="scientific">Aquisphaera giovannonii</name>
    <dbReference type="NCBI Taxonomy" id="406548"/>
    <lineage>
        <taxon>Bacteria</taxon>
        <taxon>Pseudomonadati</taxon>
        <taxon>Planctomycetota</taxon>
        <taxon>Planctomycetia</taxon>
        <taxon>Isosphaerales</taxon>
        <taxon>Isosphaeraceae</taxon>
        <taxon>Aquisphaera</taxon>
    </lineage>
</organism>